<dbReference type="InterPro" id="IPR051245">
    <property type="entry name" value="eIF5-mimic_regulator"/>
</dbReference>
<dbReference type="Proteomes" id="UP000279271">
    <property type="component" value="Unassembled WGS sequence"/>
</dbReference>
<accession>A0A3M7L457</accession>
<evidence type="ECO:0000313" key="3">
    <source>
        <dbReference type="Proteomes" id="UP000279271"/>
    </source>
</evidence>
<dbReference type="GO" id="GO:0016020">
    <property type="term" value="C:membrane"/>
    <property type="evidence" value="ECO:0007669"/>
    <property type="project" value="TreeGrafter"/>
</dbReference>
<protein>
    <recommendedName>
        <fullName evidence="1">W2 domain-containing protein</fullName>
    </recommendedName>
</protein>
<dbReference type="GO" id="GO:0005737">
    <property type="term" value="C:cytoplasm"/>
    <property type="evidence" value="ECO:0007669"/>
    <property type="project" value="TreeGrafter"/>
</dbReference>
<evidence type="ECO:0000313" key="2">
    <source>
        <dbReference type="EMBL" id="RMZ57513.1"/>
    </source>
</evidence>
<feature type="domain" description="W2" evidence="1">
    <location>
        <begin position="308"/>
        <end position="481"/>
    </location>
</feature>
<evidence type="ECO:0000259" key="1">
    <source>
        <dbReference type="PROSITE" id="PS51363"/>
    </source>
</evidence>
<dbReference type="InterPro" id="IPR003307">
    <property type="entry name" value="W2_domain"/>
</dbReference>
<dbReference type="SMART" id="SM00515">
    <property type="entry name" value="eIF5C"/>
    <property type="match status" value="1"/>
</dbReference>
<dbReference type="PANTHER" id="PTHR14208:SF2">
    <property type="entry name" value="PROTEIN KRASAVIETZ"/>
    <property type="match status" value="1"/>
</dbReference>
<sequence length="484" mass="54129">MAATPPGGRLAPTLVVQCSTASPGVRLKTRKRNIVVPHDPQSFAEAVIAVLGDAQESDDIERTLDAANKASWRCNWWHAQMHILDSAELDFSRYGDVLFEVAFAGARLTTGGNVSHEGKPLEFNILASPAETAAIVPYIKWFQTMIRRRPFLVKSLENTLIKLILSLEFYDDLGRKKIAIASSLPKHGCSRSLCPPAHFPHLPPPPPPPPPALARIFCMKVGVLPDRVLPTLLEDRLVQKGTILQFTTEFYVDFLSSDSVETLMETLRKARLEGRLLEFFPQQKQSWADFEDHFNAAGLKTLVEYSRRKLYDAHCAELRAFVRDTVAEGGEGAALGALVPAMQARQEEWSLADGDVARAAFLGLADSVLASAIGRNQQQVQFNVLRTVRHYAPALARFARAPRLEAALLQTVQVTCYEESRLLKIFKDIVKILYDCEVIGETAIRHWYTKGSNAKGRNVFLQDMQPFMQWLDEAEEEESSEEEE</sequence>
<dbReference type="Gene3D" id="1.25.40.180">
    <property type="match status" value="1"/>
</dbReference>
<organism evidence="2 3">
    <name type="scientific">Auxenochlorella protothecoides</name>
    <name type="common">Green microalga</name>
    <name type="synonym">Chlorella protothecoides</name>
    <dbReference type="NCBI Taxonomy" id="3075"/>
    <lineage>
        <taxon>Eukaryota</taxon>
        <taxon>Viridiplantae</taxon>
        <taxon>Chlorophyta</taxon>
        <taxon>core chlorophytes</taxon>
        <taxon>Trebouxiophyceae</taxon>
        <taxon>Chlorellales</taxon>
        <taxon>Chlorellaceae</taxon>
        <taxon>Auxenochlorella</taxon>
    </lineage>
</organism>
<reference evidence="3" key="1">
    <citation type="journal article" date="2018" name="Algal Res.">
        <title>Characterization of plant carbon substrate utilization by Auxenochlorella protothecoides.</title>
        <authorList>
            <person name="Vogler B.W."/>
            <person name="Starkenburg S.R."/>
            <person name="Sudasinghe N."/>
            <person name="Schambach J.Y."/>
            <person name="Rollin J.A."/>
            <person name="Pattathil S."/>
            <person name="Barry A.N."/>
        </authorList>
    </citation>
    <scope>NUCLEOTIDE SEQUENCE [LARGE SCALE GENOMIC DNA]</scope>
    <source>
        <strain evidence="3">UTEX 25</strain>
    </source>
</reference>
<dbReference type="EMBL" id="QOKY01000127">
    <property type="protein sequence ID" value="RMZ57513.1"/>
    <property type="molecule type" value="Genomic_DNA"/>
</dbReference>
<comment type="caution">
    <text evidence="2">The sequence shown here is derived from an EMBL/GenBank/DDBJ whole genome shotgun (WGS) entry which is preliminary data.</text>
</comment>
<dbReference type="SUPFAM" id="SSF48371">
    <property type="entry name" value="ARM repeat"/>
    <property type="match status" value="1"/>
</dbReference>
<dbReference type="InterPro" id="IPR016024">
    <property type="entry name" value="ARM-type_fold"/>
</dbReference>
<dbReference type="AlphaFoldDB" id="A0A3M7L457"/>
<dbReference type="Pfam" id="PF02020">
    <property type="entry name" value="W2"/>
    <property type="match status" value="1"/>
</dbReference>
<proteinExistence type="predicted"/>
<dbReference type="PANTHER" id="PTHR14208">
    <property type="entry name" value="BASIC LEUCINE ZIPPER AND W2 DOMAIN-CONTAINING PROTEIN"/>
    <property type="match status" value="1"/>
</dbReference>
<dbReference type="PROSITE" id="PS51363">
    <property type="entry name" value="W2"/>
    <property type="match status" value="1"/>
</dbReference>
<dbReference type="Pfam" id="PF25504">
    <property type="entry name" value="HEAT_5MP1_2"/>
    <property type="match status" value="2"/>
</dbReference>
<dbReference type="InterPro" id="IPR057397">
    <property type="entry name" value="HEAT_5MP1_2"/>
</dbReference>
<gene>
    <name evidence="2" type="ORF">APUTEX25_003756</name>
</gene>
<name>A0A3M7L457_AUXPR</name>